<sequence>MSASLATPTRAMPGWLTLLLAAACGLLVANLYYPQPLAGPISQSLGMSAGAAGLIVTLGQVGYGLGLLLLVPLADLLENRRLVVATIAACAVALAVAALSTSALPFLLAAFAIGACTVAAQILVPYAAHMAPEAARGRVVGNVMSGLLLGIMLARPAASLVASFAGWHAIFWLSAALMAGLAVALWRLLPRRQPAATLRYGALLASLAAIWRGQPVLRQRAMAHAGMFAGFTLFWTVVPLHLAGELGLSQLGIAAFALAAVAGAVVAPFAGRLADAGRARPGLARAGRLGALGLGALCFPVGLLGQGHGAIAALVVAGILLDAAVTVNMILSQRDIFGLGDAIRGRVNGLFIATFFLGGAFGSALGSWAMVRGGWPLAAWAGAALPAAGLLYAATRRAR</sequence>
<feature type="transmembrane region" description="Helical" evidence="4">
    <location>
        <begin position="12"/>
        <end position="33"/>
    </location>
</feature>
<keyword evidence="7" id="KW-1185">Reference proteome</keyword>
<protein>
    <submittedName>
        <fullName evidence="6">MFS transporter</fullName>
    </submittedName>
</protein>
<dbReference type="EMBL" id="JACTNG010000006">
    <property type="protein sequence ID" value="MBO1079893.1"/>
    <property type="molecule type" value="Genomic_DNA"/>
</dbReference>
<feature type="transmembrane region" description="Helical" evidence="4">
    <location>
        <begin position="106"/>
        <end position="127"/>
    </location>
</feature>
<comment type="caution">
    <text evidence="6">The sequence shown here is derived from an EMBL/GenBank/DDBJ whole genome shotgun (WGS) entry which is preliminary data.</text>
</comment>
<feature type="transmembrane region" description="Helical" evidence="4">
    <location>
        <begin position="350"/>
        <end position="371"/>
    </location>
</feature>
<evidence type="ECO:0000256" key="1">
    <source>
        <dbReference type="ARBA" id="ARBA00022692"/>
    </source>
</evidence>
<feature type="transmembrane region" description="Helical" evidence="4">
    <location>
        <begin position="82"/>
        <end position="100"/>
    </location>
</feature>
<dbReference type="PANTHER" id="PTHR42910">
    <property type="entry name" value="TRANSPORTER SCO4007-RELATED"/>
    <property type="match status" value="1"/>
</dbReference>
<evidence type="ECO:0000256" key="2">
    <source>
        <dbReference type="ARBA" id="ARBA00022989"/>
    </source>
</evidence>
<dbReference type="Pfam" id="PF07690">
    <property type="entry name" value="MFS_1"/>
    <property type="match status" value="1"/>
</dbReference>
<feature type="transmembrane region" description="Helical" evidence="4">
    <location>
        <begin position="45"/>
        <end position="70"/>
    </location>
</feature>
<organism evidence="6 7">
    <name type="scientific">Roseomonas haemaphysalidis</name>
    <dbReference type="NCBI Taxonomy" id="2768162"/>
    <lineage>
        <taxon>Bacteria</taxon>
        <taxon>Pseudomonadati</taxon>
        <taxon>Pseudomonadota</taxon>
        <taxon>Alphaproteobacteria</taxon>
        <taxon>Acetobacterales</taxon>
        <taxon>Roseomonadaceae</taxon>
        <taxon>Roseomonas</taxon>
    </lineage>
</organism>
<dbReference type="PROSITE" id="PS50850">
    <property type="entry name" value="MFS"/>
    <property type="match status" value="1"/>
</dbReference>
<dbReference type="Gene3D" id="1.20.1250.20">
    <property type="entry name" value="MFS general substrate transporter like domains"/>
    <property type="match status" value="1"/>
</dbReference>
<proteinExistence type="predicted"/>
<keyword evidence="2 4" id="KW-1133">Transmembrane helix</keyword>
<feature type="transmembrane region" description="Helical" evidence="4">
    <location>
        <begin position="139"/>
        <end position="158"/>
    </location>
</feature>
<evidence type="ECO:0000259" key="5">
    <source>
        <dbReference type="PROSITE" id="PS50850"/>
    </source>
</evidence>
<keyword evidence="3 4" id="KW-0472">Membrane</keyword>
<dbReference type="PANTHER" id="PTHR42910:SF1">
    <property type="entry name" value="MAJOR FACILITATOR SUPERFAMILY (MFS) PROFILE DOMAIN-CONTAINING PROTEIN"/>
    <property type="match status" value="1"/>
</dbReference>
<feature type="transmembrane region" description="Helical" evidence="4">
    <location>
        <begin position="286"/>
        <end position="304"/>
    </location>
</feature>
<evidence type="ECO:0000313" key="6">
    <source>
        <dbReference type="EMBL" id="MBO1079893.1"/>
    </source>
</evidence>
<dbReference type="InterPro" id="IPR036259">
    <property type="entry name" value="MFS_trans_sf"/>
</dbReference>
<feature type="transmembrane region" description="Helical" evidence="4">
    <location>
        <begin position="170"/>
        <end position="189"/>
    </location>
</feature>
<feature type="transmembrane region" description="Helical" evidence="4">
    <location>
        <begin position="310"/>
        <end position="330"/>
    </location>
</feature>
<dbReference type="InterPro" id="IPR020846">
    <property type="entry name" value="MFS_dom"/>
</dbReference>
<evidence type="ECO:0000313" key="7">
    <source>
        <dbReference type="Proteomes" id="UP001518989"/>
    </source>
</evidence>
<feature type="transmembrane region" description="Helical" evidence="4">
    <location>
        <begin position="221"/>
        <end position="242"/>
    </location>
</feature>
<dbReference type="InterPro" id="IPR011701">
    <property type="entry name" value="MFS"/>
</dbReference>
<feature type="domain" description="Major facilitator superfamily (MFS) profile" evidence="5">
    <location>
        <begin position="16"/>
        <end position="399"/>
    </location>
</feature>
<name>A0ABS3KTF0_9PROT</name>
<dbReference type="RefSeq" id="WP_207417672.1">
    <property type="nucleotide sequence ID" value="NZ_CP061177.1"/>
</dbReference>
<dbReference type="Proteomes" id="UP001518989">
    <property type="component" value="Unassembled WGS sequence"/>
</dbReference>
<accession>A0ABS3KTF0</accession>
<reference evidence="6 7" key="1">
    <citation type="submission" date="2020-09" db="EMBL/GenBank/DDBJ databases">
        <title>Roseomonas.</title>
        <authorList>
            <person name="Zhu W."/>
        </authorList>
    </citation>
    <scope>NUCLEOTIDE SEQUENCE [LARGE SCALE GENOMIC DNA]</scope>
    <source>
        <strain evidence="6 7">573</strain>
    </source>
</reference>
<dbReference type="SUPFAM" id="SSF103473">
    <property type="entry name" value="MFS general substrate transporter"/>
    <property type="match status" value="1"/>
</dbReference>
<evidence type="ECO:0000256" key="3">
    <source>
        <dbReference type="ARBA" id="ARBA00023136"/>
    </source>
</evidence>
<keyword evidence="1 4" id="KW-0812">Transmembrane</keyword>
<feature type="transmembrane region" description="Helical" evidence="4">
    <location>
        <begin position="248"/>
        <end position="274"/>
    </location>
</feature>
<feature type="transmembrane region" description="Helical" evidence="4">
    <location>
        <begin position="377"/>
        <end position="395"/>
    </location>
</feature>
<gene>
    <name evidence="6" type="ORF">IAI61_12705</name>
</gene>
<evidence type="ECO:0000256" key="4">
    <source>
        <dbReference type="SAM" id="Phobius"/>
    </source>
</evidence>